<dbReference type="InterPro" id="IPR011990">
    <property type="entry name" value="TPR-like_helical_dom_sf"/>
</dbReference>
<accession>A0A6I4KVW5</accession>
<dbReference type="RefSeq" id="WP_160343799.1">
    <property type="nucleotide sequence ID" value="NZ_WKJZ01000001.1"/>
</dbReference>
<sequence>MPVIRLSLVLLGISLLSACSPTTPLFIAQVATHEVVEYKTLKNNRMLAAIEEEGDLLTYSAQAIRDDRSAQAEKLYLTGYNDRNLSDEVRAIALYQAGLLYMNRFNEGRDDSKALHYLHQVLDEFPASRAAERAEARILLIRQRHSEPVQKSSRELLAHWQPDHRLDLYKASLDPDMTLLSRRAVLKNRVDEAEELYLLALSDPGIPADIKEKALYQLALMYQAPDNPHADRDKAIRYLRRLLVQFPHSELNTKAARHLDQALNSNAP</sequence>
<protein>
    <submittedName>
        <fullName evidence="2">Tetratricopeptide repeat protein</fullName>
    </submittedName>
</protein>
<feature type="chain" id="PRO_5026146912" evidence="1">
    <location>
        <begin position="19"/>
        <end position="268"/>
    </location>
</feature>
<dbReference type="PROSITE" id="PS51257">
    <property type="entry name" value="PROKAR_LIPOPROTEIN"/>
    <property type="match status" value="1"/>
</dbReference>
<gene>
    <name evidence="2" type="ORF">GJV18_06030</name>
</gene>
<keyword evidence="1" id="KW-0732">Signal</keyword>
<organism evidence="2 3">
    <name type="scientific">Pseudomonas xionganensis</name>
    <dbReference type="NCBI Taxonomy" id="2654845"/>
    <lineage>
        <taxon>Bacteria</taxon>
        <taxon>Pseudomonadati</taxon>
        <taxon>Pseudomonadota</taxon>
        <taxon>Gammaproteobacteria</taxon>
        <taxon>Pseudomonadales</taxon>
        <taxon>Pseudomonadaceae</taxon>
        <taxon>Pseudomonas</taxon>
    </lineage>
</organism>
<dbReference type="SMART" id="SM00671">
    <property type="entry name" value="SEL1"/>
    <property type="match status" value="2"/>
</dbReference>
<dbReference type="Proteomes" id="UP000429555">
    <property type="component" value="Unassembled WGS sequence"/>
</dbReference>
<dbReference type="EMBL" id="WKJZ01000001">
    <property type="protein sequence ID" value="MVW74872.1"/>
    <property type="molecule type" value="Genomic_DNA"/>
</dbReference>
<keyword evidence="3" id="KW-1185">Reference proteome</keyword>
<dbReference type="AlphaFoldDB" id="A0A6I4KVW5"/>
<dbReference type="InterPro" id="IPR019734">
    <property type="entry name" value="TPR_rpt"/>
</dbReference>
<evidence type="ECO:0000313" key="2">
    <source>
        <dbReference type="EMBL" id="MVW74872.1"/>
    </source>
</evidence>
<feature type="signal peptide" evidence="1">
    <location>
        <begin position="1"/>
        <end position="18"/>
    </location>
</feature>
<proteinExistence type="predicted"/>
<dbReference type="Pfam" id="PF13174">
    <property type="entry name" value="TPR_6"/>
    <property type="match status" value="2"/>
</dbReference>
<comment type="caution">
    <text evidence="2">The sequence shown here is derived from an EMBL/GenBank/DDBJ whole genome shotgun (WGS) entry which is preliminary data.</text>
</comment>
<dbReference type="Gene3D" id="1.25.40.10">
    <property type="entry name" value="Tetratricopeptide repeat domain"/>
    <property type="match status" value="1"/>
</dbReference>
<dbReference type="InterPro" id="IPR006597">
    <property type="entry name" value="Sel1-like"/>
</dbReference>
<reference evidence="2 3" key="1">
    <citation type="submission" date="2019-11" db="EMBL/GenBank/DDBJ databases">
        <title>Pseudomonas flavidum sp. nov., isolated from Baiyang Lake.</title>
        <authorList>
            <person name="Zhao Y."/>
        </authorList>
    </citation>
    <scope>NUCLEOTIDE SEQUENCE [LARGE SCALE GENOMIC DNA]</scope>
    <source>
        <strain evidence="3">R-22-3 w-18</strain>
    </source>
</reference>
<evidence type="ECO:0000256" key="1">
    <source>
        <dbReference type="SAM" id="SignalP"/>
    </source>
</evidence>
<evidence type="ECO:0000313" key="3">
    <source>
        <dbReference type="Proteomes" id="UP000429555"/>
    </source>
</evidence>
<name>A0A6I4KVW5_9PSED</name>